<evidence type="ECO:0000313" key="2">
    <source>
        <dbReference type="Proteomes" id="UP000199371"/>
    </source>
</evidence>
<dbReference type="Proteomes" id="UP000199371">
    <property type="component" value="Unassembled WGS sequence"/>
</dbReference>
<reference evidence="2" key="1">
    <citation type="submission" date="2016-10" db="EMBL/GenBank/DDBJ databases">
        <authorList>
            <person name="Varghese N."/>
            <person name="Submissions S."/>
        </authorList>
    </citation>
    <scope>NUCLEOTIDE SEQUENCE [LARGE SCALE GENOMIC DNA]</scope>
    <source>
        <strain evidence="2">DSM 17616</strain>
    </source>
</reference>
<dbReference type="EMBL" id="FNXF01000001">
    <property type="protein sequence ID" value="SEH60435.1"/>
    <property type="molecule type" value="Genomic_DNA"/>
</dbReference>
<sequence length="39" mass="3925">MSKASSRGFGFTAIAVVVCLMALSAFLTKAEAVCLLCGG</sequence>
<evidence type="ECO:0000313" key="1">
    <source>
        <dbReference type="EMBL" id="SEH60435.1"/>
    </source>
</evidence>
<keyword evidence="2" id="KW-1185">Reference proteome</keyword>
<name>A0A1H6JMC6_9GAMM</name>
<accession>A0A1H6JMC6</accession>
<gene>
    <name evidence="1" type="ORF">SAMN05660691_00463</name>
</gene>
<dbReference type="STRING" id="173990.SAMN05660691_00463"/>
<dbReference type="AlphaFoldDB" id="A0A1H6JMC6"/>
<proteinExistence type="predicted"/>
<organism evidence="1 2">
    <name type="scientific">Rheinheimera pacifica</name>
    <dbReference type="NCBI Taxonomy" id="173990"/>
    <lineage>
        <taxon>Bacteria</taxon>
        <taxon>Pseudomonadati</taxon>
        <taxon>Pseudomonadota</taxon>
        <taxon>Gammaproteobacteria</taxon>
        <taxon>Chromatiales</taxon>
        <taxon>Chromatiaceae</taxon>
        <taxon>Rheinheimera</taxon>
    </lineage>
</organism>
<protein>
    <submittedName>
        <fullName evidence="1">Uncharacterized protein</fullName>
    </submittedName>
</protein>